<dbReference type="Proteomes" id="UP001358324">
    <property type="component" value="Unassembled WGS sequence"/>
</dbReference>
<feature type="chain" id="PRO_5045845051" description="Haem-binding uptake Tiki superfamily ChaN domain-containing protein" evidence="1">
    <location>
        <begin position="35"/>
        <end position="129"/>
    </location>
</feature>
<keyword evidence="1" id="KW-0732">Signal</keyword>
<evidence type="ECO:0000313" key="2">
    <source>
        <dbReference type="EMBL" id="MEF3081524.1"/>
    </source>
</evidence>
<comment type="caution">
    <text evidence="2">The sequence shown here is derived from an EMBL/GenBank/DDBJ whole genome shotgun (WGS) entry which is preliminary data.</text>
</comment>
<name>A0ABU7WC27_9GAMM</name>
<sequence>MPILRHRDVITSAMQPLKRLAIGVALCAMSTASAADWRQDAADTLLQAAGGHRLVVLGEMHGTREIPLLAGDLVERWSAASPLLLALEIPAGEHAAIRGAVVSGGSDAAIEALRARPWWRVAAARTCSP</sequence>
<organism evidence="2 3">
    <name type="scientific">Luteimonas flava</name>
    <dbReference type="NCBI Taxonomy" id="3115822"/>
    <lineage>
        <taxon>Bacteria</taxon>
        <taxon>Pseudomonadati</taxon>
        <taxon>Pseudomonadota</taxon>
        <taxon>Gammaproteobacteria</taxon>
        <taxon>Lysobacterales</taxon>
        <taxon>Lysobacteraceae</taxon>
        <taxon>Luteimonas</taxon>
    </lineage>
</organism>
<dbReference type="EMBL" id="JAZHBM010000001">
    <property type="protein sequence ID" value="MEF3081524.1"/>
    <property type="molecule type" value="Genomic_DNA"/>
</dbReference>
<proteinExistence type="predicted"/>
<dbReference type="RefSeq" id="WP_332077253.1">
    <property type="nucleotide sequence ID" value="NZ_JAZHBM010000001.1"/>
</dbReference>
<accession>A0ABU7WC27</accession>
<evidence type="ECO:0000256" key="1">
    <source>
        <dbReference type="SAM" id="SignalP"/>
    </source>
</evidence>
<gene>
    <name evidence="2" type="ORF">V3391_04770</name>
</gene>
<reference evidence="2 3" key="1">
    <citation type="submission" date="2024-01" db="EMBL/GenBank/DDBJ databases">
        <title>Novel species of the genus Luteimonas isolated from rivers.</title>
        <authorList>
            <person name="Lu H."/>
        </authorList>
    </citation>
    <scope>NUCLEOTIDE SEQUENCE [LARGE SCALE GENOMIC DNA]</scope>
    <source>
        <strain evidence="2 3">SMYT11W</strain>
    </source>
</reference>
<feature type="signal peptide" evidence="1">
    <location>
        <begin position="1"/>
        <end position="34"/>
    </location>
</feature>
<protein>
    <recommendedName>
        <fullName evidence="4">Haem-binding uptake Tiki superfamily ChaN domain-containing protein</fullName>
    </recommendedName>
</protein>
<evidence type="ECO:0000313" key="3">
    <source>
        <dbReference type="Proteomes" id="UP001358324"/>
    </source>
</evidence>
<evidence type="ECO:0008006" key="4">
    <source>
        <dbReference type="Google" id="ProtNLM"/>
    </source>
</evidence>
<keyword evidence="3" id="KW-1185">Reference proteome</keyword>